<dbReference type="PATRIC" id="fig|1838285.3.peg.1747"/>
<dbReference type="PANTHER" id="PTHR39337">
    <property type="entry name" value="BLR5642 PROTEIN"/>
    <property type="match status" value="1"/>
</dbReference>
<dbReference type="STRING" id="1838285.SCAL_001719"/>
<accession>A0A1F2P820</accession>
<sequence>MKIYTIGFTRKSAKEFFEILKRNDVKQVVDIRLNNTSQLAGFTKKNDLAYFLKELCGIEYYHFKFLAPTKEIRDRYIESKDWDVYVEEYLRLLEERGVIDKLERSFFEMRTCLLCSEPTAEHCHRRLLAEYLKKQWGDVEVVHL</sequence>
<name>A0A1F2P820_9EURY</name>
<dbReference type="AlphaFoldDB" id="A0A1F2P820"/>
<dbReference type="EMBL" id="LYOS01000007">
    <property type="protein sequence ID" value="OFV67185.1"/>
    <property type="molecule type" value="Genomic_DNA"/>
</dbReference>
<organism evidence="1 2">
    <name type="scientific">Candidatus Syntropharchaeum caldarium</name>
    <dbReference type="NCBI Taxonomy" id="1838285"/>
    <lineage>
        <taxon>Archaea</taxon>
        <taxon>Methanobacteriati</taxon>
        <taxon>Methanobacteriota</taxon>
        <taxon>Stenosarchaea group</taxon>
        <taxon>Methanomicrobia</taxon>
        <taxon>Methanosarcinales</taxon>
        <taxon>ANME-2 cluster</taxon>
        <taxon>Candidatus Syntropharchaeum</taxon>
    </lineage>
</organism>
<dbReference type="Proteomes" id="UP000186940">
    <property type="component" value="Unassembled WGS sequence"/>
</dbReference>
<dbReference type="InterPro" id="IPR007438">
    <property type="entry name" value="DUF488"/>
</dbReference>
<evidence type="ECO:0000313" key="2">
    <source>
        <dbReference type="Proteomes" id="UP000186940"/>
    </source>
</evidence>
<protein>
    <submittedName>
        <fullName evidence="1">Protein containing DUF488</fullName>
    </submittedName>
</protein>
<evidence type="ECO:0000313" key="1">
    <source>
        <dbReference type="EMBL" id="OFV67185.1"/>
    </source>
</evidence>
<keyword evidence="2" id="KW-1185">Reference proteome</keyword>
<proteinExistence type="predicted"/>
<reference evidence="1" key="1">
    <citation type="submission" date="2016-05" db="EMBL/GenBank/DDBJ databases">
        <title>Microbial consortia oxidize butane by reversing methanogenesis.</title>
        <authorList>
            <person name="Laso-Perez R."/>
            <person name="Richter M."/>
            <person name="Wegener G."/>
            <person name="Musat F."/>
        </authorList>
    </citation>
    <scope>NUCLEOTIDE SEQUENCE [LARGE SCALE GENOMIC DNA]</scope>
    <source>
        <strain evidence="1">BOX2</strain>
    </source>
</reference>
<gene>
    <name evidence="1" type="ORF">SCAL_001719</name>
</gene>
<comment type="caution">
    <text evidence="1">The sequence shown here is derived from an EMBL/GenBank/DDBJ whole genome shotgun (WGS) entry which is preliminary data.</text>
</comment>
<dbReference type="PANTHER" id="PTHR39337:SF1">
    <property type="entry name" value="BLR5642 PROTEIN"/>
    <property type="match status" value="1"/>
</dbReference>
<dbReference type="Pfam" id="PF04343">
    <property type="entry name" value="DUF488"/>
    <property type="match status" value="1"/>
</dbReference>